<feature type="domain" description="Mechanosensitive ion channel MscS C-terminal" evidence="10">
    <location>
        <begin position="654"/>
        <end position="738"/>
    </location>
</feature>
<dbReference type="InterPro" id="IPR011066">
    <property type="entry name" value="MscS_channel_C_sf"/>
</dbReference>
<evidence type="ECO:0000256" key="3">
    <source>
        <dbReference type="ARBA" id="ARBA00022475"/>
    </source>
</evidence>
<gene>
    <name evidence="12" type="ORF">CLV88_109134</name>
</gene>
<dbReference type="InterPro" id="IPR011014">
    <property type="entry name" value="MscS_channel_TM-2"/>
</dbReference>
<name>A0A2P8FAK9_9RHOB</name>
<dbReference type="SUPFAM" id="SSF50182">
    <property type="entry name" value="Sm-like ribonucleoproteins"/>
    <property type="match status" value="1"/>
</dbReference>
<evidence type="ECO:0000313" key="13">
    <source>
        <dbReference type="Proteomes" id="UP000240418"/>
    </source>
</evidence>
<feature type="transmembrane region" description="Helical" evidence="7">
    <location>
        <begin position="179"/>
        <end position="202"/>
    </location>
</feature>
<keyword evidence="5 7" id="KW-1133">Transmembrane helix</keyword>
<evidence type="ECO:0000259" key="9">
    <source>
        <dbReference type="Pfam" id="PF00924"/>
    </source>
</evidence>
<feature type="domain" description="Mechanosensitive ion channel MscS" evidence="9">
    <location>
        <begin position="581"/>
        <end position="645"/>
    </location>
</feature>
<evidence type="ECO:0000256" key="4">
    <source>
        <dbReference type="ARBA" id="ARBA00022692"/>
    </source>
</evidence>
<reference evidence="12 13" key="1">
    <citation type="submission" date="2018-03" db="EMBL/GenBank/DDBJ databases">
        <title>Genomic Encyclopedia of Archaeal and Bacterial Type Strains, Phase II (KMG-II): from individual species to whole genera.</title>
        <authorList>
            <person name="Goeker M."/>
        </authorList>
    </citation>
    <scope>NUCLEOTIDE SEQUENCE [LARGE SCALE GENOMIC DNA]</scope>
    <source>
        <strain evidence="12 13">DSM 100673</strain>
    </source>
</reference>
<dbReference type="InterPro" id="IPR023408">
    <property type="entry name" value="MscS_beta-dom_sf"/>
</dbReference>
<dbReference type="EMBL" id="PYGJ01000009">
    <property type="protein sequence ID" value="PSL18749.1"/>
    <property type="molecule type" value="Genomic_DNA"/>
</dbReference>
<dbReference type="Pfam" id="PF21088">
    <property type="entry name" value="MS_channel_1st"/>
    <property type="match status" value="1"/>
</dbReference>
<dbReference type="Pfam" id="PF00924">
    <property type="entry name" value="MS_channel_2nd"/>
    <property type="match status" value="1"/>
</dbReference>
<dbReference type="InterPro" id="IPR010920">
    <property type="entry name" value="LSM_dom_sf"/>
</dbReference>
<dbReference type="Pfam" id="PF21082">
    <property type="entry name" value="MS_channel_3rd"/>
    <property type="match status" value="1"/>
</dbReference>
<feature type="transmembrane region" description="Helical" evidence="7">
    <location>
        <begin position="365"/>
        <end position="386"/>
    </location>
</feature>
<comment type="subcellular location">
    <subcellularLocation>
        <location evidence="1">Cell membrane</location>
        <topology evidence="1">Multi-pass membrane protein</topology>
    </subcellularLocation>
</comment>
<dbReference type="AlphaFoldDB" id="A0A2P8FAK9"/>
<dbReference type="PANTHER" id="PTHR30460:SF0">
    <property type="entry name" value="MODERATE CONDUCTANCE MECHANOSENSITIVE CHANNEL YBIO"/>
    <property type="match status" value="1"/>
</dbReference>
<dbReference type="InterPro" id="IPR049142">
    <property type="entry name" value="MS_channel_1st"/>
</dbReference>
<evidence type="ECO:0000259" key="10">
    <source>
        <dbReference type="Pfam" id="PF21082"/>
    </source>
</evidence>
<organism evidence="12 13">
    <name type="scientific">Shimia abyssi</name>
    <dbReference type="NCBI Taxonomy" id="1662395"/>
    <lineage>
        <taxon>Bacteria</taxon>
        <taxon>Pseudomonadati</taxon>
        <taxon>Pseudomonadota</taxon>
        <taxon>Alphaproteobacteria</taxon>
        <taxon>Rhodobacterales</taxon>
        <taxon>Roseobacteraceae</taxon>
    </lineage>
</organism>
<feature type="signal peptide" evidence="8">
    <location>
        <begin position="1"/>
        <end position="22"/>
    </location>
</feature>
<accession>A0A2P8FAK9</accession>
<dbReference type="SUPFAM" id="SSF82861">
    <property type="entry name" value="Mechanosensitive channel protein MscS (YggB), transmembrane region"/>
    <property type="match status" value="1"/>
</dbReference>
<keyword evidence="6 7" id="KW-0472">Membrane</keyword>
<protein>
    <submittedName>
        <fullName evidence="12">Small-conductance mechanosensitive channel</fullName>
    </submittedName>
</protein>
<feature type="chain" id="PRO_5015150008" evidence="8">
    <location>
        <begin position="23"/>
        <end position="786"/>
    </location>
</feature>
<dbReference type="RefSeq" id="WP_106609114.1">
    <property type="nucleotide sequence ID" value="NZ_PYGJ01000009.1"/>
</dbReference>
<feature type="transmembrane region" description="Helical" evidence="7">
    <location>
        <begin position="130"/>
        <end position="148"/>
    </location>
</feature>
<dbReference type="SUPFAM" id="SSF82689">
    <property type="entry name" value="Mechanosensitive channel protein MscS (YggB), C-terminal domain"/>
    <property type="match status" value="1"/>
</dbReference>
<feature type="transmembrane region" description="Helical" evidence="7">
    <location>
        <begin position="254"/>
        <end position="272"/>
    </location>
</feature>
<feature type="transmembrane region" description="Helical" evidence="7">
    <location>
        <begin position="535"/>
        <end position="554"/>
    </location>
</feature>
<evidence type="ECO:0000256" key="7">
    <source>
        <dbReference type="SAM" id="Phobius"/>
    </source>
</evidence>
<dbReference type="Proteomes" id="UP000240418">
    <property type="component" value="Unassembled WGS sequence"/>
</dbReference>
<feature type="transmembrane region" description="Helical" evidence="7">
    <location>
        <begin position="478"/>
        <end position="500"/>
    </location>
</feature>
<dbReference type="InterPro" id="IPR049278">
    <property type="entry name" value="MS_channel_C"/>
</dbReference>
<keyword evidence="4 7" id="KW-0812">Transmembrane</keyword>
<comment type="caution">
    <text evidence="12">The sequence shown here is derived from an EMBL/GenBank/DDBJ whole genome shotgun (WGS) entry which is preliminary data.</text>
</comment>
<dbReference type="Gene3D" id="3.30.70.100">
    <property type="match status" value="1"/>
</dbReference>
<evidence type="ECO:0000256" key="1">
    <source>
        <dbReference type="ARBA" id="ARBA00004651"/>
    </source>
</evidence>
<feature type="transmembrane region" description="Helical" evidence="7">
    <location>
        <begin position="327"/>
        <end position="345"/>
    </location>
</feature>
<feature type="domain" description="Mechanosensitive ion channel transmembrane helices 2/3" evidence="11">
    <location>
        <begin position="540"/>
        <end position="579"/>
    </location>
</feature>
<feature type="transmembrane region" description="Helical" evidence="7">
    <location>
        <begin position="560"/>
        <end position="582"/>
    </location>
</feature>
<evidence type="ECO:0000256" key="5">
    <source>
        <dbReference type="ARBA" id="ARBA00022989"/>
    </source>
</evidence>
<evidence type="ECO:0000256" key="6">
    <source>
        <dbReference type="ARBA" id="ARBA00023136"/>
    </source>
</evidence>
<dbReference type="Gene3D" id="2.30.30.60">
    <property type="match status" value="1"/>
</dbReference>
<keyword evidence="13" id="KW-1185">Reference proteome</keyword>
<dbReference type="Gene3D" id="1.10.287.1260">
    <property type="match status" value="1"/>
</dbReference>
<comment type="similarity">
    <text evidence="2">Belongs to the MscS (TC 1.A.23) family.</text>
</comment>
<dbReference type="PANTHER" id="PTHR30460">
    <property type="entry name" value="MODERATE CONDUCTANCE MECHANOSENSITIVE CHANNEL YBIO"/>
    <property type="match status" value="1"/>
</dbReference>
<feature type="transmembrane region" description="Helical" evidence="7">
    <location>
        <begin position="446"/>
        <end position="466"/>
    </location>
</feature>
<feature type="transmembrane region" description="Helical" evidence="7">
    <location>
        <begin position="208"/>
        <end position="233"/>
    </location>
</feature>
<dbReference type="GO" id="GO:0005886">
    <property type="term" value="C:plasma membrane"/>
    <property type="evidence" value="ECO:0007669"/>
    <property type="project" value="UniProtKB-SubCell"/>
</dbReference>
<feature type="transmembrane region" description="Helical" evidence="7">
    <location>
        <begin position="284"/>
        <end position="306"/>
    </location>
</feature>
<evidence type="ECO:0000256" key="8">
    <source>
        <dbReference type="SAM" id="SignalP"/>
    </source>
</evidence>
<dbReference type="InterPro" id="IPR045276">
    <property type="entry name" value="YbiO_bact"/>
</dbReference>
<evidence type="ECO:0000256" key="2">
    <source>
        <dbReference type="ARBA" id="ARBA00008017"/>
    </source>
</evidence>
<sequence length="786" mass="87054">MIRHLFSLVLTILFLLPVHFTAAQEGDDPVGDAAIAQIVQEAAENGMSVIILDASGNVVGAEETIEPDGQSEEGLADDMTSLMKAQAEVDSFRAVLSNRLDALPAAINEVLYILRASSPDGTISAFFKTLVWMLVFLFVGMCFERFVYGPKIAGRLIIPLIRKDPVGYSEKLPFLVARFAAGLVGVATTMLIAFLLGLIIFGPAEDTAIRFTIVSINAAFFMCRAVSLAWRMILSPYLPQYRIPPFSTKDAKRLHHWVFSLAILDICTNIFGEWLKELGLNYDVYAMMSLVLTAVFAVANIALIFANKNAISMALRNGRDRNDVAVAVRWISILWAPLFMIYVLYGSVEHAFDLVLNNPTSIGLIAGAYIILMSTLVVYATINFGIERYFARARSIRDMNDAAEAIRERVVETGEISVAQEEQLEEIEHTLDHRQVNTFEALARRVSGILAVVAGVYAAISIFGAQDLMDSSNTYSDRFLDVAVILFIGYIVFHSFRIWIDTRIREEQGDVPEEGELGDEGGAGGASRLATLLPLFRSFILLVIIVTITLIVMLELGVNVSPLFAGAGVVGLAVGFGAQSLVKDIFSGAFFLFDDAFRKGEYIDIGSVKGTVEKISVRSFQLRHHLGPLHTIPFGEIQFLTNYSRDWVIMKLPLRVTYDTNVERVRKLIKNLGVELLDDPVIGHNFIQPLKSQGVIEMQDSAMIIRVKFMTKPGDQWLVRKKVFQEIRDLFEREGIKFAHREVTVRLADGKADDLDEKQKEAVTGAVQSAIEVEDLQDGAMGGDDR</sequence>
<evidence type="ECO:0000313" key="12">
    <source>
        <dbReference type="EMBL" id="PSL18749.1"/>
    </source>
</evidence>
<proteinExistence type="inferred from homology"/>
<dbReference type="GO" id="GO:0008381">
    <property type="term" value="F:mechanosensitive monoatomic ion channel activity"/>
    <property type="evidence" value="ECO:0007669"/>
    <property type="project" value="InterPro"/>
</dbReference>
<keyword evidence="8" id="KW-0732">Signal</keyword>
<keyword evidence="3" id="KW-1003">Cell membrane</keyword>
<dbReference type="OrthoDB" id="9814206at2"/>
<evidence type="ECO:0000259" key="11">
    <source>
        <dbReference type="Pfam" id="PF21088"/>
    </source>
</evidence>
<dbReference type="InterPro" id="IPR006685">
    <property type="entry name" value="MscS_channel_2nd"/>
</dbReference>